<keyword evidence="1 3" id="KW-0597">Phosphoprotein</keyword>
<dbReference type="InterPro" id="IPR000792">
    <property type="entry name" value="Tscrpt_reg_LuxR_C"/>
</dbReference>
<dbReference type="Gene3D" id="3.40.50.2300">
    <property type="match status" value="1"/>
</dbReference>
<dbReference type="PROSITE" id="PS50043">
    <property type="entry name" value="HTH_LUXR_2"/>
    <property type="match status" value="1"/>
</dbReference>
<dbReference type="InterPro" id="IPR011006">
    <property type="entry name" value="CheY-like_superfamily"/>
</dbReference>
<dbReference type="SMART" id="SM00421">
    <property type="entry name" value="HTH_LUXR"/>
    <property type="match status" value="1"/>
</dbReference>
<dbReference type="PROSITE" id="PS50110">
    <property type="entry name" value="RESPONSE_REGULATORY"/>
    <property type="match status" value="1"/>
</dbReference>
<keyword evidence="2" id="KW-0238">DNA-binding</keyword>
<feature type="domain" description="Response regulatory" evidence="5">
    <location>
        <begin position="3"/>
        <end position="120"/>
    </location>
</feature>
<dbReference type="Proteomes" id="UP000664466">
    <property type="component" value="Unassembled WGS sequence"/>
</dbReference>
<dbReference type="PANTHER" id="PTHR45566:SF1">
    <property type="entry name" value="HTH-TYPE TRANSCRIPTIONAL REGULATOR YHJB-RELATED"/>
    <property type="match status" value="1"/>
</dbReference>
<dbReference type="InterPro" id="IPR051015">
    <property type="entry name" value="EvgA-like"/>
</dbReference>
<sequence>MMRMLIVDEQPLFREALAMHLEAMYPGVAVFEADNVAEALGMLDMYVHFDLIVLDIPVSKTEGVAWLHALREVSPDSKFVVMSCWDDTARAKALIGQGANGYIAKSAGAGEVRNAMHLILADEIYISPSLLRGETTATVCNTVVTTPAMGVHFSLTPRQTEILHLMTQGLPNKSIANRLNCSGGTVKLHVSAILRALQVHNRTEAVRLVARMGEI</sequence>
<gene>
    <name evidence="7" type="ORF">J1836_006010</name>
    <name evidence="6" type="ORF">J1836_06815</name>
</gene>
<dbReference type="GO" id="GO:0000160">
    <property type="term" value="P:phosphorelay signal transduction system"/>
    <property type="evidence" value="ECO:0007669"/>
    <property type="project" value="InterPro"/>
</dbReference>
<evidence type="ECO:0000256" key="2">
    <source>
        <dbReference type="ARBA" id="ARBA00023125"/>
    </source>
</evidence>
<name>A0A8B0SMY9_9GAMM</name>
<proteinExistence type="predicted"/>
<dbReference type="PRINTS" id="PR00038">
    <property type="entry name" value="HTHLUXR"/>
</dbReference>
<feature type="modified residue" description="4-aspartylphosphate" evidence="3">
    <location>
        <position position="55"/>
    </location>
</feature>
<evidence type="ECO:0000259" key="5">
    <source>
        <dbReference type="PROSITE" id="PS50110"/>
    </source>
</evidence>
<dbReference type="Pfam" id="PF00196">
    <property type="entry name" value="GerE"/>
    <property type="match status" value="1"/>
</dbReference>
<dbReference type="AlphaFoldDB" id="A0A8B0SMY9"/>
<dbReference type="SUPFAM" id="SSF52172">
    <property type="entry name" value="CheY-like"/>
    <property type="match status" value="1"/>
</dbReference>
<reference evidence="7" key="2">
    <citation type="submission" date="2021-04" db="EMBL/GenBank/DDBJ databases">
        <title>Complete Genome and methylome analysis of Thiothrix fructosivorans ATCC 49748.</title>
        <authorList>
            <person name="Fomenkov A."/>
            <person name="Sun L."/>
            <person name="Vincze T."/>
            <person name="Grabovich M.Y."/>
            <person name="Roberts R.J."/>
        </authorList>
    </citation>
    <scope>NUCLEOTIDE SEQUENCE</scope>
    <source>
        <strain evidence="7">ATCC 49748</strain>
    </source>
</reference>
<dbReference type="CDD" id="cd17535">
    <property type="entry name" value="REC_NarL-like"/>
    <property type="match status" value="1"/>
</dbReference>
<evidence type="ECO:0000259" key="4">
    <source>
        <dbReference type="PROSITE" id="PS50043"/>
    </source>
</evidence>
<dbReference type="Pfam" id="PF00072">
    <property type="entry name" value="Response_reg"/>
    <property type="match status" value="1"/>
</dbReference>
<dbReference type="CDD" id="cd06170">
    <property type="entry name" value="LuxR_C_like"/>
    <property type="match status" value="1"/>
</dbReference>
<evidence type="ECO:0000313" key="6">
    <source>
        <dbReference type="EMBL" id="MBO0612640.1"/>
    </source>
</evidence>
<dbReference type="Gene3D" id="1.10.10.10">
    <property type="entry name" value="Winged helix-like DNA-binding domain superfamily/Winged helix DNA-binding domain"/>
    <property type="match status" value="1"/>
</dbReference>
<feature type="domain" description="HTH luxR-type" evidence="4">
    <location>
        <begin position="148"/>
        <end position="213"/>
    </location>
</feature>
<dbReference type="RefSeq" id="WP_207250331.1">
    <property type="nucleotide sequence ID" value="NZ_JAFMPM010000006.1"/>
</dbReference>
<dbReference type="GO" id="GO:0003677">
    <property type="term" value="F:DNA binding"/>
    <property type="evidence" value="ECO:0007669"/>
    <property type="project" value="UniProtKB-KW"/>
</dbReference>
<dbReference type="PANTHER" id="PTHR45566">
    <property type="entry name" value="HTH-TYPE TRANSCRIPTIONAL REGULATOR YHJB-RELATED"/>
    <property type="match status" value="1"/>
</dbReference>
<dbReference type="GO" id="GO:0006355">
    <property type="term" value="P:regulation of DNA-templated transcription"/>
    <property type="evidence" value="ECO:0007669"/>
    <property type="project" value="InterPro"/>
</dbReference>
<evidence type="ECO:0000256" key="3">
    <source>
        <dbReference type="PROSITE-ProRule" id="PRU00169"/>
    </source>
</evidence>
<dbReference type="InterPro" id="IPR016032">
    <property type="entry name" value="Sig_transdc_resp-reg_C-effctor"/>
</dbReference>
<dbReference type="EMBL" id="CP072748">
    <property type="protein sequence ID" value="QTX11890.1"/>
    <property type="molecule type" value="Genomic_DNA"/>
</dbReference>
<dbReference type="SUPFAM" id="SSF46894">
    <property type="entry name" value="C-terminal effector domain of the bipartite response regulators"/>
    <property type="match status" value="1"/>
</dbReference>
<protein>
    <submittedName>
        <fullName evidence="7">Response regulator transcription factor</fullName>
    </submittedName>
</protein>
<reference evidence="6 8" key="1">
    <citation type="submission" date="2021-03" db="EMBL/GenBank/DDBJ databases">
        <title>Draft genome and methylome analysis of Thiotrix fructosivoruns ATCC 49748.</title>
        <authorList>
            <person name="Fomenkov A."/>
            <person name="Grabovich M.Y."/>
            <person name="Roberts R.J."/>
        </authorList>
    </citation>
    <scope>NUCLEOTIDE SEQUENCE [LARGE SCALE GENOMIC DNA]</scope>
    <source>
        <strain evidence="6 8">ATCC 49748</strain>
    </source>
</reference>
<dbReference type="EMBL" id="JAFMPM010000006">
    <property type="protein sequence ID" value="MBO0612640.1"/>
    <property type="molecule type" value="Genomic_DNA"/>
</dbReference>
<evidence type="ECO:0000313" key="7">
    <source>
        <dbReference type="EMBL" id="QTX11890.1"/>
    </source>
</evidence>
<accession>A0A8B0SMY9</accession>
<dbReference type="SMART" id="SM00448">
    <property type="entry name" value="REC"/>
    <property type="match status" value="1"/>
</dbReference>
<keyword evidence="8" id="KW-1185">Reference proteome</keyword>
<evidence type="ECO:0000313" key="8">
    <source>
        <dbReference type="Proteomes" id="UP000664466"/>
    </source>
</evidence>
<evidence type="ECO:0000256" key="1">
    <source>
        <dbReference type="ARBA" id="ARBA00022553"/>
    </source>
</evidence>
<dbReference type="InterPro" id="IPR058245">
    <property type="entry name" value="NreC/VraR/RcsB-like_REC"/>
</dbReference>
<dbReference type="InterPro" id="IPR001789">
    <property type="entry name" value="Sig_transdc_resp-reg_receiver"/>
</dbReference>
<dbReference type="InterPro" id="IPR036388">
    <property type="entry name" value="WH-like_DNA-bd_sf"/>
</dbReference>
<organism evidence="7">
    <name type="scientific">Thiothrix fructosivorans</name>
    <dbReference type="NCBI Taxonomy" id="111770"/>
    <lineage>
        <taxon>Bacteria</taxon>
        <taxon>Pseudomonadati</taxon>
        <taxon>Pseudomonadota</taxon>
        <taxon>Gammaproteobacteria</taxon>
        <taxon>Thiotrichales</taxon>
        <taxon>Thiotrichaceae</taxon>
        <taxon>Thiothrix</taxon>
    </lineage>
</organism>